<name>A0A835P6J6_VANPL</name>
<gene>
    <name evidence="2" type="ORF">HPP92_029123</name>
    <name evidence="1" type="ORF">HPP92_029134</name>
</gene>
<evidence type="ECO:0000313" key="2">
    <source>
        <dbReference type="EMBL" id="KAG0445853.1"/>
    </source>
</evidence>
<dbReference type="Proteomes" id="UP000636800">
    <property type="component" value="Unassembled WGS sequence"/>
</dbReference>
<organism evidence="1 4">
    <name type="scientific">Vanilla planifolia</name>
    <name type="common">Vanilla</name>
    <dbReference type="NCBI Taxonomy" id="51239"/>
    <lineage>
        <taxon>Eukaryota</taxon>
        <taxon>Viridiplantae</taxon>
        <taxon>Streptophyta</taxon>
        <taxon>Embryophyta</taxon>
        <taxon>Tracheophyta</taxon>
        <taxon>Spermatophyta</taxon>
        <taxon>Magnoliopsida</taxon>
        <taxon>Liliopsida</taxon>
        <taxon>Asparagales</taxon>
        <taxon>Orchidaceae</taxon>
        <taxon>Vanilloideae</taxon>
        <taxon>Vanilleae</taxon>
        <taxon>Vanilla</taxon>
    </lineage>
</organism>
<dbReference type="EMBL" id="JADCNM010000644">
    <property type="protein sequence ID" value="KAG0445833.1"/>
    <property type="molecule type" value="Genomic_DNA"/>
</dbReference>
<keyword evidence="3" id="KW-1185">Reference proteome</keyword>
<comment type="caution">
    <text evidence="1">The sequence shown here is derived from an EMBL/GenBank/DDBJ whole genome shotgun (WGS) entry which is preliminary data.</text>
</comment>
<reference evidence="3 4" key="1">
    <citation type="journal article" date="2020" name="Nat. Food">
        <title>A phased Vanilla planifolia genome enables genetic improvement of flavour and production.</title>
        <authorList>
            <person name="Hasing T."/>
            <person name="Tang H."/>
            <person name="Brym M."/>
            <person name="Khazi F."/>
            <person name="Huang T."/>
            <person name="Chambers A.H."/>
        </authorList>
    </citation>
    <scope>NUCLEOTIDE SEQUENCE [LARGE SCALE GENOMIC DNA]</scope>
    <source>
        <tissue evidence="1">Leaf</tissue>
    </source>
</reference>
<dbReference type="AlphaFoldDB" id="A0A835P6J6"/>
<proteinExistence type="predicted"/>
<protein>
    <submittedName>
        <fullName evidence="1">Uncharacterized protein</fullName>
    </submittedName>
</protein>
<evidence type="ECO:0000313" key="3">
    <source>
        <dbReference type="Proteomes" id="UP000636800"/>
    </source>
</evidence>
<sequence>MSYEGEARRAGDTKHSLPSVVCKFSSAHEARIRLLMAAPSLRAASSQPAAATVDNASKRFVSIRQRSCRITSLKLVPAEELMGEVKMQVWHAVSSDMLLVNAASSIFDHAVYIYPCFGIAPTYIFINM</sequence>
<dbReference type="EMBL" id="JADCNL010000643">
    <property type="protein sequence ID" value="KAG0445853.1"/>
    <property type="molecule type" value="Genomic_DNA"/>
</dbReference>
<feature type="non-terminal residue" evidence="1">
    <location>
        <position position="1"/>
    </location>
</feature>
<accession>A0A835P6J6</accession>
<evidence type="ECO:0000313" key="4">
    <source>
        <dbReference type="Proteomes" id="UP000639772"/>
    </source>
</evidence>
<evidence type="ECO:0000313" key="1">
    <source>
        <dbReference type="EMBL" id="KAG0445833.1"/>
    </source>
</evidence>
<dbReference type="Proteomes" id="UP000639772">
    <property type="component" value="Unassembled WGS sequence"/>
</dbReference>